<dbReference type="SMART" id="SM00822">
    <property type="entry name" value="PKS_KR"/>
    <property type="match status" value="1"/>
</dbReference>
<evidence type="ECO:0000313" key="4">
    <source>
        <dbReference type="EMBL" id="QEU83517.1"/>
    </source>
</evidence>
<name>A0ABX6A703_STRVD</name>
<dbReference type="InterPro" id="IPR002347">
    <property type="entry name" value="SDR_fam"/>
</dbReference>
<evidence type="ECO:0000256" key="1">
    <source>
        <dbReference type="ARBA" id="ARBA00006484"/>
    </source>
</evidence>
<reference evidence="4 5" key="1">
    <citation type="submission" date="2017-09" db="EMBL/GenBank/DDBJ databases">
        <authorList>
            <person name="Lee N."/>
            <person name="Cho B.-K."/>
        </authorList>
    </citation>
    <scope>NUCLEOTIDE SEQUENCE [LARGE SCALE GENOMIC DNA]</scope>
    <source>
        <strain evidence="4 5">ATCC 39115</strain>
    </source>
</reference>
<dbReference type="InterPro" id="IPR020904">
    <property type="entry name" value="Sc_DH/Rdtase_CS"/>
</dbReference>
<dbReference type="SUPFAM" id="SSF51735">
    <property type="entry name" value="NAD(P)-binding Rossmann-fold domains"/>
    <property type="match status" value="1"/>
</dbReference>
<keyword evidence="5" id="KW-1185">Reference proteome</keyword>
<comment type="similarity">
    <text evidence="1 2">Belongs to the short-chain dehydrogenases/reductases (SDR) family.</text>
</comment>
<evidence type="ECO:0000259" key="3">
    <source>
        <dbReference type="SMART" id="SM00822"/>
    </source>
</evidence>
<protein>
    <submittedName>
        <fullName evidence="4">SDR family NAD(P)-dependent oxidoreductase</fullName>
    </submittedName>
</protein>
<feature type="domain" description="Ketoreductase" evidence="3">
    <location>
        <begin position="5"/>
        <end position="187"/>
    </location>
</feature>
<dbReference type="PROSITE" id="PS00061">
    <property type="entry name" value="ADH_SHORT"/>
    <property type="match status" value="1"/>
</dbReference>
<dbReference type="InterPro" id="IPR057326">
    <property type="entry name" value="KR_dom"/>
</dbReference>
<dbReference type="PANTHER" id="PTHR42879">
    <property type="entry name" value="3-OXOACYL-(ACYL-CARRIER-PROTEIN) REDUCTASE"/>
    <property type="match status" value="1"/>
</dbReference>
<evidence type="ECO:0000256" key="2">
    <source>
        <dbReference type="RuleBase" id="RU000363"/>
    </source>
</evidence>
<dbReference type="PRINTS" id="PR00080">
    <property type="entry name" value="SDRFAMILY"/>
</dbReference>
<dbReference type="InterPro" id="IPR036291">
    <property type="entry name" value="NAD(P)-bd_dom_sf"/>
</dbReference>
<evidence type="ECO:0000313" key="5">
    <source>
        <dbReference type="Proteomes" id="UP000327143"/>
    </source>
</evidence>
<dbReference type="RefSeq" id="WP_026085559.1">
    <property type="nucleotide sequence ID" value="NZ_CP023700.1"/>
</dbReference>
<dbReference type="EMBL" id="CP023700">
    <property type="protein sequence ID" value="QEU83517.1"/>
    <property type="molecule type" value="Genomic_DNA"/>
</dbReference>
<dbReference type="Proteomes" id="UP000327143">
    <property type="component" value="Chromosome"/>
</dbReference>
<sequence length="246" mass="24831">MEARKVALVTGGGRGIGAAVSRRLAADGFAVAVNYAHRAREATDVVEEIEAAGGRAVALRADVSDADQAGDLVARTAELLGPVAVLVNNAGVSAAGSARSLPPGQWDRVLGVNLSGAYYCTHAALPAMYAAGWGRVLYFGSPSGGRALTPTTGAYAASKAGLVALAGVVAKEVARRGITVNTVVPGYVETDMVRAAGDRARESLQDGWPRIPAEAVASVVSFLAGDGAAHVSGEEIGVWAGGPVQL</sequence>
<dbReference type="PRINTS" id="PR00081">
    <property type="entry name" value="GDHRDH"/>
</dbReference>
<dbReference type="PANTHER" id="PTHR42879:SF2">
    <property type="entry name" value="3-OXOACYL-[ACYL-CARRIER-PROTEIN] REDUCTASE FABG"/>
    <property type="match status" value="1"/>
</dbReference>
<dbReference type="InterPro" id="IPR050259">
    <property type="entry name" value="SDR"/>
</dbReference>
<dbReference type="Pfam" id="PF00106">
    <property type="entry name" value="adh_short"/>
    <property type="match status" value="1"/>
</dbReference>
<dbReference type="Gene3D" id="3.40.50.720">
    <property type="entry name" value="NAD(P)-binding Rossmann-like Domain"/>
    <property type="match status" value="1"/>
</dbReference>
<gene>
    <name evidence="4" type="ORF">CP969_01190</name>
</gene>
<accession>A0ABX6A703</accession>
<proteinExistence type="inferred from homology"/>
<organism evidence="4 5">
    <name type="scientific">Streptomyces viridosporus T7A</name>
    <dbReference type="NCBI Taxonomy" id="665577"/>
    <lineage>
        <taxon>Bacteria</taxon>
        <taxon>Bacillati</taxon>
        <taxon>Actinomycetota</taxon>
        <taxon>Actinomycetes</taxon>
        <taxon>Kitasatosporales</taxon>
        <taxon>Streptomycetaceae</taxon>
        <taxon>Streptomyces</taxon>
    </lineage>
</organism>